<organism evidence="1 2">
    <name type="scientific">Streptomyces phyllanthi</name>
    <dbReference type="NCBI Taxonomy" id="1803180"/>
    <lineage>
        <taxon>Bacteria</taxon>
        <taxon>Bacillati</taxon>
        <taxon>Actinomycetota</taxon>
        <taxon>Actinomycetes</taxon>
        <taxon>Kitasatosporales</taxon>
        <taxon>Streptomycetaceae</taxon>
        <taxon>Streptomyces</taxon>
    </lineage>
</organism>
<reference evidence="1 2" key="1">
    <citation type="submission" date="2019-07" db="EMBL/GenBank/DDBJ databases">
        <title>New species of Amycolatopsis and Streptomyces.</title>
        <authorList>
            <person name="Duangmal K."/>
            <person name="Teo W.F.A."/>
            <person name="Lipun K."/>
        </authorList>
    </citation>
    <scope>NUCLEOTIDE SEQUENCE [LARGE SCALE GENOMIC DNA]</scope>
    <source>
        <strain evidence="1 2">TISTR 2346</strain>
    </source>
</reference>
<proteinExistence type="predicted"/>
<accession>A0A5N8W2E7</accession>
<gene>
    <name evidence="1" type="ORF">FNH04_16475</name>
</gene>
<dbReference type="Pfam" id="PF19671">
    <property type="entry name" value="DUF6174"/>
    <property type="match status" value="1"/>
</dbReference>
<evidence type="ECO:0000313" key="1">
    <source>
        <dbReference type="EMBL" id="MPY41449.1"/>
    </source>
</evidence>
<comment type="caution">
    <text evidence="1">The sequence shown here is derived from an EMBL/GenBank/DDBJ whole genome shotgun (WGS) entry which is preliminary data.</text>
</comment>
<dbReference type="RefSeq" id="WP_152784917.1">
    <property type="nucleotide sequence ID" value="NZ_BAABEQ010000031.1"/>
</dbReference>
<name>A0A5N8W2E7_9ACTN</name>
<protein>
    <submittedName>
        <fullName evidence="1">Uncharacterized protein</fullName>
    </submittedName>
</protein>
<dbReference type="InterPro" id="IPR046172">
    <property type="entry name" value="DUF6174"/>
</dbReference>
<dbReference type="AlphaFoldDB" id="A0A5N8W2E7"/>
<dbReference type="EMBL" id="VJZE01000097">
    <property type="protein sequence ID" value="MPY41449.1"/>
    <property type="molecule type" value="Genomic_DNA"/>
</dbReference>
<sequence length="78" mass="8706">MTALDDSGRRARRQVPGQVPAIGDLLRMLERARLDSADTADVEYADDGRPLRITLDWDKDAIDDEALYVISAYEPADN</sequence>
<keyword evidence="2" id="KW-1185">Reference proteome</keyword>
<dbReference type="Proteomes" id="UP000326979">
    <property type="component" value="Unassembled WGS sequence"/>
</dbReference>
<evidence type="ECO:0000313" key="2">
    <source>
        <dbReference type="Proteomes" id="UP000326979"/>
    </source>
</evidence>
<dbReference type="OrthoDB" id="3296785at2"/>